<evidence type="ECO:0000256" key="12">
    <source>
        <dbReference type="RuleBase" id="RU003879"/>
    </source>
</evidence>
<dbReference type="eggNOG" id="COG0848">
    <property type="taxonomic scope" value="Bacteria"/>
</dbReference>
<dbReference type="RefSeq" id="WP_036139325.1">
    <property type="nucleotide sequence ID" value="NZ_AVPU01000029.1"/>
</dbReference>
<evidence type="ECO:0000256" key="5">
    <source>
        <dbReference type="ARBA" id="ARBA00022448"/>
    </source>
</evidence>
<dbReference type="Gene3D" id="3.30.420.270">
    <property type="match status" value="1"/>
</dbReference>
<keyword evidence="15" id="KW-1185">Reference proteome</keyword>
<reference evidence="14 15" key="1">
    <citation type="submission" date="2013-08" db="EMBL/GenBank/DDBJ databases">
        <title>Genome sequencing of Lysobacter.</title>
        <authorList>
            <person name="Zhang S."/>
            <person name="Wang G."/>
        </authorList>
    </citation>
    <scope>NUCLEOTIDE SEQUENCE [LARGE SCALE GENOMIC DNA]</scope>
    <source>
        <strain evidence="14 15">GH1-9</strain>
    </source>
</reference>
<dbReference type="GO" id="GO:0015031">
    <property type="term" value="P:protein transport"/>
    <property type="evidence" value="ECO:0007669"/>
    <property type="project" value="UniProtKB-KW"/>
</dbReference>
<evidence type="ECO:0000313" key="14">
    <source>
        <dbReference type="EMBL" id="KGM53426.1"/>
    </source>
</evidence>
<dbReference type="STRING" id="1385517.N800_07550"/>
<keyword evidence="6" id="KW-1003">Cell membrane</keyword>
<dbReference type="OrthoDB" id="9798629at2"/>
<comment type="subunit">
    <text evidence="4">The accessory proteins ExbB and ExbD seem to form a complex with TonB.</text>
</comment>
<comment type="function">
    <text evidence="1">Involved in the TonB-dependent energy-dependent transport of various receptor-bound substrates.</text>
</comment>
<organism evidence="14 15">
    <name type="scientific">Lysobacter daejeonensis GH1-9</name>
    <dbReference type="NCBI Taxonomy" id="1385517"/>
    <lineage>
        <taxon>Bacteria</taxon>
        <taxon>Pseudomonadati</taxon>
        <taxon>Pseudomonadota</taxon>
        <taxon>Gammaproteobacteria</taxon>
        <taxon>Lysobacterales</taxon>
        <taxon>Lysobacteraceae</taxon>
        <taxon>Aerolutibacter</taxon>
    </lineage>
</organism>
<evidence type="ECO:0000256" key="13">
    <source>
        <dbReference type="SAM" id="Phobius"/>
    </source>
</evidence>
<keyword evidence="11 13" id="KW-0472">Membrane</keyword>
<evidence type="ECO:0000256" key="2">
    <source>
        <dbReference type="ARBA" id="ARBA00004249"/>
    </source>
</evidence>
<evidence type="ECO:0000256" key="7">
    <source>
        <dbReference type="ARBA" id="ARBA00022519"/>
    </source>
</evidence>
<evidence type="ECO:0000256" key="10">
    <source>
        <dbReference type="ARBA" id="ARBA00022989"/>
    </source>
</evidence>
<dbReference type="EMBL" id="AVPU01000029">
    <property type="protein sequence ID" value="KGM53426.1"/>
    <property type="molecule type" value="Genomic_DNA"/>
</dbReference>
<keyword evidence="10 13" id="KW-1133">Transmembrane helix</keyword>
<evidence type="ECO:0000256" key="1">
    <source>
        <dbReference type="ARBA" id="ARBA00003540"/>
    </source>
</evidence>
<keyword evidence="7" id="KW-0997">Cell inner membrane</keyword>
<evidence type="ECO:0000313" key="15">
    <source>
        <dbReference type="Proteomes" id="UP000029998"/>
    </source>
</evidence>
<dbReference type="PANTHER" id="PTHR30558">
    <property type="entry name" value="EXBD MEMBRANE COMPONENT OF PMF-DRIVEN MACROMOLECULE IMPORT SYSTEM"/>
    <property type="match status" value="1"/>
</dbReference>
<evidence type="ECO:0000256" key="6">
    <source>
        <dbReference type="ARBA" id="ARBA00022475"/>
    </source>
</evidence>
<keyword evidence="8 12" id="KW-0812">Transmembrane</keyword>
<dbReference type="Pfam" id="PF02472">
    <property type="entry name" value="ExbD"/>
    <property type="match status" value="1"/>
</dbReference>
<comment type="caution">
    <text evidence="14">The sequence shown here is derived from an EMBL/GenBank/DDBJ whole genome shotgun (WGS) entry which is preliminary data.</text>
</comment>
<dbReference type="PANTHER" id="PTHR30558:SF12">
    <property type="entry name" value="BIOPOLYMER TRANSPORT PROTEIN EXBD"/>
    <property type="match status" value="1"/>
</dbReference>
<accession>A0A0A0ER40</accession>
<evidence type="ECO:0000256" key="8">
    <source>
        <dbReference type="ARBA" id="ARBA00022692"/>
    </source>
</evidence>
<proteinExistence type="inferred from homology"/>
<protein>
    <recommendedName>
        <fullName evidence="16">Biopolymer transporter ExbD</fullName>
    </recommendedName>
</protein>
<evidence type="ECO:0000256" key="3">
    <source>
        <dbReference type="ARBA" id="ARBA00005811"/>
    </source>
</evidence>
<evidence type="ECO:0000256" key="4">
    <source>
        <dbReference type="ARBA" id="ARBA00011471"/>
    </source>
</evidence>
<keyword evidence="5 12" id="KW-0813">Transport</keyword>
<comment type="similarity">
    <text evidence="3 12">Belongs to the ExbD/TolR family.</text>
</comment>
<gene>
    <name evidence="14" type="ORF">N800_07550</name>
</gene>
<feature type="transmembrane region" description="Helical" evidence="13">
    <location>
        <begin position="20"/>
        <end position="41"/>
    </location>
</feature>
<dbReference type="GO" id="GO:0005886">
    <property type="term" value="C:plasma membrane"/>
    <property type="evidence" value="ECO:0007669"/>
    <property type="project" value="UniProtKB-SubCell"/>
</dbReference>
<comment type="subcellular location">
    <subcellularLocation>
        <location evidence="2">Cell inner membrane</location>
        <topology evidence="2">Single-pass type II membrane protein</topology>
    </subcellularLocation>
    <subcellularLocation>
        <location evidence="12">Cell membrane</location>
        <topology evidence="12">Single-pass type II membrane protein</topology>
    </subcellularLocation>
</comment>
<dbReference type="AlphaFoldDB" id="A0A0A0ER40"/>
<sequence>MAVSLFSSARGPREMAEMNITPLVDVMLVLLVIFMIAAPTITSTLDTRLPQAGPVPPGSVPERLRLQVTAGGEYLLRDQRLDARALPAALAQEAARRPQPVLEIAANADADYQAMASALAEANRQQLGNVTLAE</sequence>
<evidence type="ECO:0000256" key="11">
    <source>
        <dbReference type="ARBA" id="ARBA00023136"/>
    </source>
</evidence>
<dbReference type="Proteomes" id="UP000029998">
    <property type="component" value="Unassembled WGS sequence"/>
</dbReference>
<dbReference type="GO" id="GO:0022857">
    <property type="term" value="F:transmembrane transporter activity"/>
    <property type="evidence" value="ECO:0007669"/>
    <property type="project" value="InterPro"/>
</dbReference>
<evidence type="ECO:0008006" key="16">
    <source>
        <dbReference type="Google" id="ProtNLM"/>
    </source>
</evidence>
<evidence type="ECO:0000256" key="9">
    <source>
        <dbReference type="ARBA" id="ARBA00022927"/>
    </source>
</evidence>
<dbReference type="InterPro" id="IPR003400">
    <property type="entry name" value="ExbD"/>
</dbReference>
<keyword evidence="9 12" id="KW-0653">Protein transport</keyword>
<name>A0A0A0ER40_9GAMM</name>